<reference evidence="2" key="1">
    <citation type="submission" date="2020-11" db="EMBL/GenBank/DDBJ databases">
        <authorList>
            <consortium name="DOE Joint Genome Institute"/>
            <person name="Ahrendt S."/>
            <person name="Riley R."/>
            <person name="Andreopoulos W."/>
            <person name="Labutti K."/>
            <person name="Pangilinan J."/>
            <person name="Ruiz-Duenas F.J."/>
            <person name="Barrasa J.M."/>
            <person name="Sanchez-Garcia M."/>
            <person name="Camarero S."/>
            <person name="Miyauchi S."/>
            <person name="Serrano A."/>
            <person name="Linde D."/>
            <person name="Babiker R."/>
            <person name="Drula E."/>
            <person name="Ayuso-Fernandez I."/>
            <person name="Pacheco R."/>
            <person name="Padilla G."/>
            <person name="Ferreira P."/>
            <person name="Barriuso J."/>
            <person name="Kellner H."/>
            <person name="Castanera R."/>
            <person name="Alfaro M."/>
            <person name="Ramirez L."/>
            <person name="Pisabarro A.G."/>
            <person name="Kuo A."/>
            <person name="Tritt A."/>
            <person name="Lipzen A."/>
            <person name="He G."/>
            <person name="Yan M."/>
            <person name="Ng V."/>
            <person name="Cullen D."/>
            <person name="Martin F."/>
            <person name="Rosso M.-N."/>
            <person name="Henrissat B."/>
            <person name="Hibbett D."/>
            <person name="Martinez A.T."/>
            <person name="Grigoriev I.V."/>
        </authorList>
    </citation>
    <scope>NUCLEOTIDE SEQUENCE</scope>
    <source>
        <strain evidence="2">AH 40177</strain>
    </source>
</reference>
<evidence type="ECO:0000256" key="1">
    <source>
        <dbReference type="SAM" id="MobiDB-lite"/>
    </source>
</evidence>
<dbReference type="OrthoDB" id="3254160at2759"/>
<dbReference type="Proteomes" id="UP000772434">
    <property type="component" value="Unassembled WGS sequence"/>
</dbReference>
<accession>A0A9P5PYW8</accession>
<feature type="compositionally biased region" description="Basic residues" evidence="1">
    <location>
        <begin position="418"/>
        <end position="428"/>
    </location>
</feature>
<dbReference type="AlphaFoldDB" id="A0A9P5PYW8"/>
<evidence type="ECO:0000313" key="3">
    <source>
        <dbReference type="Proteomes" id="UP000772434"/>
    </source>
</evidence>
<name>A0A9P5PYW8_9AGAR</name>
<feature type="compositionally biased region" description="Basic residues" evidence="1">
    <location>
        <begin position="540"/>
        <end position="549"/>
    </location>
</feature>
<keyword evidence="3" id="KW-1185">Reference proteome</keyword>
<feature type="compositionally biased region" description="Polar residues" evidence="1">
    <location>
        <begin position="435"/>
        <end position="452"/>
    </location>
</feature>
<proteinExistence type="predicted"/>
<dbReference type="EMBL" id="JADNRY010000024">
    <property type="protein sequence ID" value="KAF9072458.1"/>
    <property type="molecule type" value="Genomic_DNA"/>
</dbReference>
<feature type="compositionally biased region" description="Basic and acidic residues" evidence="1">
    <location>
        <begin position="490"/>
        <end position="502"/>
    </location>
</feature>
<sequence length="549" mass="60684">MFAASLEHLLQPQSQGKPKTASESFAEKLRAIGGLSVQEYLNTPDRDIPPIRYDFGLSDSPWYYQVNIQKNAPGLELSAFQKLENTFREVFGNADGLVFEDSKVSGERVCVLHVVKNDKARRTYTVVQKLKTQDQAKEEAAQMALNDGAIAYITGRKPVDDVDVDVPMDDELVDSSDPVTKIEKCFTLWRPGLKAPQWFTYVNGAALLIQLRNQRRVYSTPENTASDSQLVCAQIALDSGVLEFIKHSDGQTHPSSLGLSVTSEEEDQIPCLSVQDFMTTLPRPFPESDIPDDAQWIEANIMDWFNKTLQTGNKLRNIPLTPCFHFFEAKPWHGCLLRIEDPSGEFKEVLNYLVEPRFSKRNKAKMAVCLQAMSEGVGNFLRVTRALPPASTPLRKANSVANPAAQTQKSTPQASRTGTKKKRKKSQNAKHANAEANSKVNSLTSASTSTPRHPTLVSHSASSFAAASSPQSVESFPTSPSFNTASTKQTHIEQAVRRKSYYDLDMEPEQPNVELAYGEPEPGGIGSDNKLTAGGSRRGVGLKRKRHGQ</sequence>
<comment type="caution">
    <text evidence="2">The sequence shown here is derived from an EMBL/GenBank/DDBJ whole genome shotgun (WGS) entry which is preliminary data.</text>
</comment>
<gene>
    <name evidence="2" type="ORF">BDP27DRAFT_1320489</name>
</gene>
<feature type="compositionally biased region" description="Polar residues" evidence="1">
    <location>
        <begin position="473"/>
        <end position="489"/>
    </location>
</feature>
<protein>
    <submittedName>
        <fullName evidence="2">Uncharacterized protein</fullName>
    </submittedName>
</protein>
<organism evidence="2 3">
    <name type="scientific">Rhodocollybia butyracea</name>
    <dbReference type="NCBI Taxonomy" id="206335"/>
    <lineage>
        <taxon>Eukaryota</taxon>
        <taxon>Fungi</taxon>
        <taxon>Dikarya</taxon>
        <taxon>Basidiomycota</taxon>
        <taxon>Agaricomycotina</taxon>
        <taxon>Agaricomycetes</taxon>
        <taxon>Agaricomycetidae</taxon>
        <taxon>Agaricales</taxon>
        <taxon>Marasmiineae</taxon>
        <taxon>Omphalotaceae</taxon>
        <taxon>Rhodocollybia</taxon>
    </lineage>
</organism>
<feature type="compositionally biased region" description="Polar residues" evidence="1">
    <location>
        <begin position="399"/>
        <end position="417"/>
    </location>
</feature>
<evidence type="ECO:0000313" key="2">
    <source>
        <dbReference type="EMBL" id="KAF9072458.1"/>
    </source>
</evidence>
<feature type="region of interest" description="Disordered" evidence="1">
    <location>
        <begin position="392"/>
        <end position="549"/>
    </location>
</feature>
<feature type="compositionally biased region" description="Low complexity" evidence="1">
    <location>
        <begin position="458"/>
        <end position="472"/>
    </location>
</feature>